<feature type="region of interest" description="Disordered" evidence="1">
    <location>
        <begin position="1"/>
        <end position="26"/>
    </location>
</feature>
<proteinExistence type="predicted"/>
<dbReference type="EMBL" id="CP158375">
    <property type="protein sequence ID" value="XDO98215.1"/>
    <property type="molecule type" value="Genomic_DNA"/>
</dbReference>
<protein>
    <submittedName>
        <fullName evidence="2">Uncharacterized protein</fullName>
    </submittedName>
</protein>
<reference evidence="2" key="1">
    <citation type="submission" date="2024-06" db="EMBL/GenBank/DDBJ databases">
        <title>Caulobacter inopinatus, sp. nov.</title>
        <authorList>
            <person name="Donachie S.P."/>
        </authorList>
    </citation>
    <scope>NUCLEOTIDE SEQUENCE</scope>
    <source>
        <strain evidence="2">73W</strain>
    </source>
</reference>
<accession>A0AB39KW93</accession>
<dbReference type="RefSeq" id="WP_369061947.1">
    <property type="nucleotide sequence ID" value="NZ_CP158375.1"/>
</dbReference>
<evidence type="ECO:0000256" key="1">
    <source>
        <dbReference type="SAM" id="MobiDB-lite"/>
    </source>
</evidence>
<evidence type="ECO:0000313" key="2">
    <source>
        <dbReference type="EMBL" id="XDO98215.1"/>
    </source>
</evidence>
<sequence>MTEAPRRPILKLKTTPKPPEAAPVAVPAQSAPQWKCKPCGAAFFVADDLAPEDAVRCVSCGARLGKAEDFRSGSGKVRARRIGG</sequence>
<name>A0AB39KW93_9CAUL</name>
<organism evidence="2">
    <name type="scientific">Caulobacter sp. 73W</name>
    <dbReference type="NCBI Taxonomy" id="3161137"/>
    <lineage>
        <taxon>Bacteria</taxon>
        <taxon>Pseudomonadati</taxon>
        <taxon>Pseudomonadota</taxon>
        <taxon>Alphaproteobacteria</taxon>
        <taxon>Caulobacterales</taxon>
        <taxon>Caulobacteraceae</taxon>
        <taxon>Caulobacter</taxon>
    </lineage>
</organism>
<dbReference type="AlphaFoldDB" id="A0AB39KW93"/>
<gene>
    <name evidence="2" type="ORF">ABOZ73_07315</name>
</gene>